<proteinExistence type="predicted"/>
<name>A0A8S5T8G4_9CAUD</name>
<sequence length="69" mass="8013">MSKVFKVEFSYTVYGVAQHIEADTQEEAEKWLFDELSLNGIGEFTDENAQFEAKVTDREYNTQNAKEIE</sequence>
<accession>A0A8S5T8G4</accession>
<reference evidence="1" key="1">
    <citation type="journal article" date="2021" name="Proc. Natl. Acad. Sci. U.S.A.">
        <title>A Catalog of Tens of Thousands of Viruses from Human Metagenomes Reveals Hidden Associations with Chronic Diseases.</title>
        <authorList>
            <person name="Tisza M.J."/>
            <person name="Buck C.B."/>
        </authorList>
    </citation>
    <scope>NUCLEOTIDE SEQUENCE</scope>
    <source>
        <strain evidence="1">CtU557</strain>
    </source>
</reference>
<organism evidence="1">
    <name type="scientific">Podoviridae sp. ctU557</name>
    <dbReference type="NCBI Taxonomy" id="2827736"/>
    <lineage>
        <taxon>Viruses</taxon>
        <taxon>Duplodnaviria</taxon>
        <taxon>Heunggongvirae</taxon>
        <taxon>Uroviricota</taxon>
        <taxon>Caudoviricetes</taxon>
    </lineage>
</organism>
<dbReference type="EMBL" id="BK032771">
    <property type="protein sequence ID" value="DAF59534.1"/>
    <property type="molecule type" value="Genomic_DNA"/>
</dbReference>
<evidence type="ECO:0000313" key="1">
    <source>
        <dbReference type="EMBL" id="DAF59534.1"/>
    </source>
</evidence>
<protein>
    <submittedName>
        <fullName evidence="1">Uncharacterized protein</fullName>
    </submittedName>
</protein>